<proteinExistence type="predicted"/>
<dbReference type="InterPro" id="IPR034660">
    <property type="entry name" value="DinB/YfiT-like"/>
</dbReference>
<dbReference type="EMBL" id="JASGBP010000002">
    <property type="protein sequence ID" value="MDI9256803.1"/>
    <property type="molecule type" value="Genomic_DNA"/>
</dbReference>
<comment type="caution">
    <text evidence="2">The sequence shown here is derived from an EMBL/GenBank/DDBJ whole genome shotgun (WGS) entry which is preliminary data.</text>
</comment>
<dbReference type="InterPro" id="IPR024775">
    <property type="entry name" value="DinB-like"/>
</dbReference>
<keyword evidence="3" id="KW-1185">Reference proteome</keyword>
<gene>
    <name evidence="2" type="ORF">QHT84_05180</name>
</gene>
<organism evidence="2 3">
    <name type="scientific">Flavobacterium sedimenticola</name>
    <dbReference type="NCBI Taxonomy" id="3043286"/>
    <lineage>
        <taxon>Bacteria</taxon>
        <taxon>Pseudomonadati</taxon>
        <taxon>Bacteroidota</taxon>
        <taxon>Flavobacteriia</taxon>
        <taxon>Flavobacteriales</taxon>
        <taxon>Flavobacteriaceae</taxon>
        <taxon>Flavobacterium</taxon>
    </lineage>
</organism>
<evidence type="ECO:0000259" key="1">
    <source>
        <dbReference type="Pfam" id="PF12867"/>
    </source>
</evidence>
<reference evidence="2 3" key="1">
    <citation type="submission" date="2023-05" db="EMBL/GenBank/DDBJ databases">
        <title>Flavobacterium sedimenti sp. nov., isolated from the sediment.</title>
        <authorList>
            <person name="Wu N."/>
        </authorList>
    </citation>
    <scope>NUCLEOTIDE SEQUENCE [LARGE SCALE GENOMIC DNA]</scope>
    <source>
        <strain evidence="2 3">YZ-48</strain>
    </source>
</reference>
<feature type="domain" description="DinB-like" evidence="1">
    <location>
        <begin position="30"/>
        <end position="161"/>
    </location>
</feature>
<evidence type="ECO:0000313" key="3">
    <source>
        <dbReference type="Proteomes" id="UP001230035"/>
    </source>
</evidence>
<evidence type="ECO:0000313" key="2">
    <source>
        <dbReference type="EMBL" id="MDI9256803.1"/>
    </source>
</evidence>
<dbReference type="Proteomes" id="UP001230035">
    <property type="component" value="Unassembled WGS sequence"/>
</dbReference>
<dbReference type="Pfam" id="PF12867">
    <property type="entry name" value="DinB_2"/>
    <property type="match status" value="1"/>
</dbReference>
<dbReference type="RefSeq" id="WP_283238489.1">
    <property type="nucleotide sequence ID" value="NZ_JASGBP010000002.1"/>
</dbReference>
<name>A0ABT6XP53_9FLAO</name>
<dbReference type="SUPFAM" id="SSF109854">
    <property type="entry name" value="DinB/YfiT-like putative metalloenzymes"/>
    <property type="match status" value="1"/>
</dbReference>
<protein>
    <submittedName>
        <fullName evidence="2">DinB family protein</fullName>
    </submittedName>
</protein>
<sequence>MKQVPWFERQFSNCNTQNTFPSIVERLSGTATLLNQKVKGIPNDLLTRKINNTWSVKENIGHLTDLEPLWLGRLQDILSNHTELREADLHNIQTHQANHNDTHLSTLLFKFKSERRKLLNSLQNLDESALFKSALHPRLKTPMTLLQLLEFVAEHDTHHLSRMTEIISTSPLQIRNSKKNSHYRVLFDFYIQFTNGGSLEGTDFRLDIFQKEISNEEVTALLVKDLRLLMVGDVKIENKRILLETHKRK</sequence>
<dbReference type="Gene3D" id="1.20.120.450">
    <property type="entry name" value="dinb family like domain"/>
    <property type="match status" value="1"/>
</dbReference>
<accession>A0ABT6XP53</accession>